<dbReference type="InterPro" id="IPR050595">
    <property type="entry name" value="Bact_response_regulator"/>
</dbReference>
<organism evidence="4 5">
    <name type="scientific">Thalassotalea euphylliae</name>
    <dbReference type="NCBI Taxonomy" id="1655234"/>
    <lineage>
        <taxon>Bacteria</taxon>
        <taxon>Pseudomonadati</taxon>
        <taxon>Pseudomonadota</taxon>
        <taxon>Gammaproteobacteria</taxon>
        <taxon>Alteromonadales</taxon>
        <taxon>Colwelliaceae</taxon>
        <taxon>Thalassotalea</taxon>
    </lineage>
</organism>
<feature type="modified residue" description="4-aspartylphosphate" evidence="2">
    <location>
        <position position="54"/>
    </location>
</feature>
<evidence type="ECO:0000256" key="2">
    <source>
        <dbReference type="PROSITE-ProRule" id="PRU00169"/>
    </source>
</evidence>
<evidence type="ECO:0000259" key="3">
    <source>
        <dbReference type="PROSITE" id="PS50110"/>
    </source>
</evidence>
<comment type="caution">
    <text evidence="4">The sequence shown here is derived from an EMBL/GenBank/DDBJ whole genome shotgun (WGS) entry which is preliminary data.</text>
</comment>
<gene>
    <name evidence="4" type="ORF">DXX94_07160</name>
</gene>
<dbReference type="EMBL" id="QUOT01000001">
    <property type="protein sequence ID" value="REL30504.1"/>
    <property type="molecule type" value="Genomic_DNA"/>
</dbReference>
<feature type="domain" description="Response regulatory" evidence="3">
    <location>
        <begin position="4"/>
        <end position="119"/>
    </location>
</feature>
<protein>
    <submittedName>
        <fullName evidence="4">Response regulator</fullName>
    </submittedName>
</protein>
<reference evidence="5" key="1">
    <citation type="submission" date="2018-08" db="EMBL/GenBank/DDBJ databases">
        <title>Thalassotalea euphylliae genome.</title>
        <authorList>
            <person name="Summers S."/>
            <person name="Rice S.A."/>
            <person name="Freckelton M.L."/>
            <person name="Nedved B.T."/>
            <person name="Hadfield M.G."/>
        </authorList>
    </citation>
    <scope>NUCLEOTIDE SEQUENCE [LARGE SCALE GENOMIC DNA]</scope>
    <source>
        <strain evidence="5">H3</strain>
    </source>
</reference>
<dbReference type="Gene3D" id="3.40.50.2300">
    <property type="match status" value="1"/>
</dbReference>
<name>A0A3E0U195_9GAMM</name>
<dbReference type="GO" id="GO:0000160">
    <property type="term" value="P:phosphorelay signal transduction system"/>
    <property type="evidence" value="ECO:0007669"/>
    <property type="project" value="InterPro"/>
</dbReference>
<dbReference type="InterPro" id="IPR001789">
    <property type="entry name" value="Sig_transdc_resp-reg_receiver"/>
</dbReference>
<dbReference type="Pfam" id="PF00072">
    <property type="entry name" value="Response_reg"/>
    <property type="match status" value="1"/>
</dbReference>
<keyword evidence="5" id="KW-1185">Reference proteome</keyword>
<dbReference type="CDD" id="cd17593">
    <property type="entry name" value="REC_CheC-like"/>
    <property type="match status" value="1"/>
</dbReference>
<evidence type="ECO:0000256" key="1">
    <source>
        <dbReference type="ARBA" id="ARBA00022553"/>
    </source>
</evidence>
<accession>A0A3E0U195</accession>
<evidence type="ECO:0000313" key="4">
    <source>
        <dbReference type="EMBL" id="REL30504.1"/>
    </source>
</evidence>
<dbReference type="Proteomes" id="UP000256899">
    <property type="component" value="Unassembled WGS sequence"/>
</dbReference>
<dbReference type="InterPro" id="IPR011006">
    <property type="entry name" value="CheY-like_superfamily"/>
</dbReference>
<dbReference type="PANTHER" id="PTHR44591:SF24">
    <property type="entry name" value="PROTEIN-GLUTAMATE METHYLESTERASE_PROTEIN-GLUTAMINE GLUTAMINASE 1"/>
    <property type="match status" value="1"/>
</dbReference>
<dbReference type="PROSITE" id="PS50110">
    <property type="entry name" value="RESPONSE_REGULATORY"/>
    <property type="match status" value="1"/>
</dbReference>
<dbReference type="RefSeq" id="WP_116014819.1">
    <property type="nucleotide sequence ID" value="NZ_QUOT01000001.1"/>
</dbReference>
<dbReference type="SMART" id="SM00448">
    <property type="entry name" value="REC"/>
    <property type="match status" value="1"/>
</dbReference>
<dbReference type="SUPFAM" id="SSF52172">
    <property type="entry name" value="CheY-like"/>
    <property type="match status" value="1"/>
</dbReference>
<evidence type="ECO:0000313" key="5">
    <source>
        <dbReference type="Proteomes" id="UP000256899"/>
    </source>
</evidence>
<sequence>MSSSVLICDDSNLARKQVLRSLPSQWDVDVQLAKNGLEALSVLRTANIDVMFLDLTMPELDGVGVLEALQQENISLPVFVISADIQPEMQNKVLELGAKAFLRKPINADTLASTLQDFGIL</sequence>
<dbReference type="AlphaFoldDB" id="A0A3E0U195"/>
<keyword evidence="1 2" id="KW-0597">Phosphoprotein</keyword>
<proteinExistence type="predicted"/>
<dbReference type="PANTHER" id="PTHR44591">
    <property type="entry name" value="STRESS RESPONSE REGULATOR PROTEIN 1"/>
    <property type="match status" value="1"/>
</dbReference>